<evidence type="ECO:0000256" key="1">
    <source>
        <dbReference type="ARBA" id="ARBA00022723"/>
    </source>
</evidence>
<gene>
    <name evidence="5" type="ORF">K505DRAFT_359825</name>
</gene>
<sequence length="233" mass="26428">MTVYLPGNAPTDPPGKCDCCRKAGTDRCATCGTSSYCSTTCFERDHHNHIDLCRDFDIYEKGDVYRPERKGLKVVRGILLAENSPKPCFIYVIFKHTLAGELPIKFGGIDDKLSQCIGEGNSQFARIDCNRSLGRALNYTIHIQYNGIDPEQDKAAPCRSLRKFVGKTKAAQRFKGTFIAWRIEGNLEQNKDKHPVVCDLDTTAMPAIIDFFKWKMDYPDKDHADYRFVNDDK</sequence>
<keyword evidence="2" id="KW-0863">Zinc-finger</keyword>
<evidence type="ECO:0000256" key="3">
    <source>
        <dbReference type="ARBA" id="ARBA00022833"/>
    </source>
</evidence>
<evidence type="ECO:0000259" key="4">
    <source>
        <dbReference type="PROSITE" id="PS01360"/>
    </source>
</evidence>
<dbReference type="GO" id="GO:0008270">
    <property type="term" value="F:zinc ion binding"/>
    <property type="evidence" value="ECO:0007669"/>
    <property type="project" value="UniProtKB-KW"/>
</dbReference>
<keyword evidence="3" id="KW-0862">Zinc</keyword>
<dbReference type="Proteomes" id="UP000799757">
    <property type="component" value="Unassembled WGS sequence"/>
</dbReference>
<dbReference type="PROSITE" id="PS01360">
    <property type="entry name" value="ZF_MYND_1"/>
    <property type="match status" value="1"/>
</dbReference>
<dbReference type="SUPFAM" id="SSF144232">
    <property type="entry name" value="HIT/MYND zinc finger-like"/>
    <property type="match status" value="1"/>
</dbReference>
<dbReference type="Gene3D" id="6.10.140.2220">
    <property type="match status" value="1"/>
</dbReference>
<protein>
    <recommendedName>
        <fullName evidence="4">MYND-type domain-containing protein</fullName>
    </recommendedName>
</protein>
<evidence type="ECO:0000313" key="5">
    <source>
        <dbReference type="EMBL" id="KAF2795861.1"/>
    </source>
</evidence>
<reference evidence="5" key="1">
    <citation type="journal article" date="2020" name="Stud. Mycol.">
        <title>101 Dothideomycetes genomes: a test case for predicting lifestyles and emergence of pathogens.</title>
        <authorList>
            <person name="Haridas S."/>
            <person name="Albert R."/>
            <person name="Binder M."/>
            <person name="Bloem J."/>
            <person name="Labutti K."/>
            <person name="Salamov A."/>
            <person name="Andreopoulos B."/>
            <person name="Baker S."/>
            <person name="Barry K."/>
            <person name="Bills G."/>
            <person name="Bluhm B."/>
            <person name="Cannon C."/>
            <person name="Castanera R."/>
            <person name="Culley D."/>
            <person name="Daum C."/>
            <person name="Ezra D."/>
            <person name="Gonzalez J."/>
            <person name="Henrissat B."/>
            <person name="Kuo A."/>
            <person name="Liang C."/>
            <person name="Lipzen A."/>
            <person name="Lutzoni F."/>
            <person name="Magnuson J."/>
            <person name="Mondo S."/>
            <person name="Nolan M."/>
            <person name="Ohm R."/>
            <person name="Pangilinan J."/>
            <person name="Park H.-J."/>
            <person name="Ramirez L."/>
            <person name="Alfaro M."/>
            <person name="Sun H."/>
            <person name="Tritt A."/>
            <person name="Yoshinaga Y."/>
            <person name="Zwiers L.-H."/>
            <person name="Turgeon B."/>
            <person name="Goodwin S."/>
            <person name="Spatafora J."/>
            <person name="Crous P."/>
            <person name="Grigoriev I."/>
        </authorList>
    </citation>
    <scope>NUCLEOTIDE SEQUENCE</scope>
    <source>
        <strain evidence="5">CBS 109.77</strain>
    </source>
</reference>
<evidence type="ECO:0000313" key="6">
    <source>
        <dbReference type="Proteomes" id="UP000799757"/>
    </source>
</evidence>
<accession>A0A6A6XHJ3</accession>
<dbReference type="AlphaFoldDB" id="A0A6A6XHJ3"/>
<dbReference type="EMBL" id="MU001846">
    <property type="protein sequence ID" value="KAF2795861.1"/>
    <property type="molecule type" value="Genomic_DNA"/>
</dbReference>
<keyword evidence="6" id="KW-1185">Reference proteome</keyword>
<name>A0A6A6XHJ3_9PLEO</name>
<organism evidence="5 6">
    <name type="scientific">Melanomma pulvis-pyrius CBS 109.77</name>
    <dbReference type="NCBI Taxonomy" id="1314802"/>
    <lineage>
        <taxon>Eukaryota</taxon>
        <taxon>Fungi</taxon>
        <taxon>Dikarya</taxon>
        <taxon>Ascomycota</taxon>
        <taxon>Pezizomycotina</taxon>
        <taxon>Dothideomycetes</taxon>
        <taxon>Pleosporomycetidae</taxon>
        <taxon>Pleosporales</taxon>
        <taxon>Melanommataceae</taxon>
        <taxon>Melanomma</taxon>
    </lineage>
</organism>
<evidence type="ECO:0000256" key="2">
    <source>
        <dbReference type="ARBA" id="ARBA00022771"/>
    </source>
</evidence>
<proteinExistence type="predicted"/>
<keyword evidence="1" id="KW-0479">Metal-binding</keyword>
<dbReference type="InterPro" id="IPR002893">
    <property type="entry name" value="Znf_MYND"/>
</dbReference>
<feature type="domain" description="MYND-type" evidence="4">
    <location>
        <begin position="17"/>
        <end position="53"/>
    </location>
</feature>